<keyword evidence="14" id="KW-1185">Reference proteome</keyword>
<comment type="cofactor">
    <cofactor evidence="6">
        <name>Mg(2+)</name>
        <dbReference type="ChEBI" id="CHEBI:18420"/>
    </cofactor>
</comment>
<feature type="binding site" evidence="6">
    <location>
        <position position="458"/>
    </location>
    <ligand>
        <name>Mg(2+)</name>
        <dbReference type="ChEBI" id="CHEBI:18420"/>
    </ligand>
</feature>
<dbReference type="GO" id="GO:0009358">
    <property type="term" value="C:polyphosphate kinase complex"/>
    <property type="evidence" value="ECO:0007669"/>
    <property type="project" value="InterPro"/>
</dbReference>
<comment type="function">
    <text evidence="6 7">Catalyzes the reversible transfer of the terminal phosphate of ATP to form a long-chain polyphosphate (polyP).</text>
</comment>
<keyword evidence="2 6" id="KW-0808">Transferase</keyword>
<comment type="PTM">
    <text evidence="6 7">An intermediate of this reaction is the autophosphorylated ppk in which a phosphate is covalently linked to a histidine residue through a N-P bond.</text>
</comment>
<comment type="caution">
    <text evidence="13">The sequence shown here is derived from an EMBL/GenBank/DDBJ whole genome shotgun (WGS) entry which is preliminary data.</text>
</comment>
<keyword evidence="6" id="KW-0460">Magnesium</keyword>
<feature type="compositionally biased region" description="Low complexity" evidence="8">
    <location>
        <begin position="965"/>
        <end position="985"/>
    </location>
</feature>
<feature type="binding site" evidence="6">
    <location>
        <position position="521"/>
    </location>
    <ligand>
        <name>ATP</name>
        <dbReference type="ChEBI" id="CHEBI:30616"/>
    </ligand>
</feature>
<dbReference type="GO" id="GO:0046872">
    <property type="term" value="F:metal ion binding"/>
    <property type="evidence" value="ECO:0007669"/>
    <property type="project" value="UniProtKB-KW"/>
</dbReference>
<dbReference type="GO" id="GO:0008976">
    <property type="term" value="F:polyphosphate kinase activity"/>
    <property type="evidence" value="ECO:0007669"/>
    <property type="project" value="UniProtKB-UniRule"/>
</dbReference>
<gene>
    <name evidence="13" type="primary">ppk1</name>
    <name evidence="6" type="synonym">ppk</name>
    <name evidence="13" type="ORF">DMP07_07935</name>
</gene>
<feature type="active site" description="Phosphohistidine intermediate" evidence="6">
    <location>
        <position position="488"/>
    </location>
</feature>
<evidence type="ECO:0000259" key="10">
    <source>
        <dbReference type="Pfam" id="PF13089"/>
    </source>
</evidence>
<dbReference type="NCBIfam" id="TIGR03705">
    <property type="entry name" value="poly_P_kin"/>
    <property type="match status" value="1"/>
</dbReference>
<dbReference type="EC" id="2.7.4.1" evidence="6 7"/>
<reference evidence="14" key="1">
    <citation type="submission" date="2018-05" db="EMBL/GenBank/DDBJ databases">
        <title>Genome Sequencing of selected type strains of the family Eggerthellaceae.</title>
        <authorList>
            <person name="Danylec N."/>
            <person name="Stoll D.A."/>
            <person name="Doetsch A."/>
            <person name="Huch M."/>
        </authorList>
    </citation>
    <scope>NUCLEOTIDE SEQUENCE [LARGE SCALE GENOMIC DNA]</scope>
    <source>
        <strain evidence="14">DSM 17537</strain>
    </source>
</reference>
<dbReference type="Proteomes" id="UP000267368">
    <property type="component" value="Unassembled WGS sequence"/>
</dbReference>
<feature type="compositionally biased region" description="Basic and acidic residues" evidence="8">
    <location>
        <begin position="953"/>
        <end position="964"/>
    </location>
</feature>
<evidence type="ECO:0000259" key="11">
    <source>
        <dbReference type="Pfam" id="PF13090"/>
    </source>
</evidence>
<evidence type="ECO:0000256" key="7">
    <source>
        <dbReference type="RuleBase" id="RU003800"/>
    </source>
</evidence>
<organism evidence="13 14">
    <name type="scientific">Slackia faecicanis</name>
    <dbReference type="NCBI Taxonomy" id="255723"/>
    <lineage>
        <taxon>Bacteria</taxon>
        <taxon>Bacillati</taxon>
        <taxon>Actinomycetota</taxon>
        <taxon>Coriobacteriia</taxon>
        <taxon>Eggerthellales</taxon>
        <taxon>Eggerthellaceae</taxon>
        <taxon>Slackia</taxon>
    </lineage>
</organism>
<dbReference type="InterPro" id="IPR024953">
    <property type="entry name" value="PP_kinase_middle"/>
</dbReference>
<evidence type="ECO:0000256" key="6">
    <source>
        <dbReference type="HAMAP-Rule" id="MF_00347"/>
    </source>
</evidence>
<feature type="domain" description="Polyphosphate kinase C-terminal" evidence="12">
    <location>
        <begin position="385"/>
        <end position="547"/>
    </location>
</feature>
<dbReference type="Gene3D" id="1.20.58.310">
    <property type="entry name" value="Polyphosphate kinase N-terminal domain"/>
    <property type="match status" value="1"/>
</dbReference>
<feature type="compositionally biased region" description="Low complexity" evidence="8">
    <location>
        <begin position="931"/>
        <end position="941"/>
    </location>
</feature>
<keyword evidence="6" id="KW-0479">Metal-binding</keyword>
<dbReference type="Pfam" id="PF17941">
    <property type="entry name" value="PP_kinase_C_1"/>
    <property type="match status" value="1"/>
</dbReference>
<evidence type="ECO:0000256" key="3">
    <source>
        <dbReference type="ARBA" id="ARBA00022741"/>
    </source>
</evidence>
<dbReference type="InterPro" id="IPR003414">
    <property type="entry name" value="PP_kinase"/>
</dbReference>
<evidence type="ECO:0000313" key="14">
    <source>
        <dbReference type="Proteomes" id="UP000267368"/>
    </source>
</evidence>
<dbReference type="GO" id="GO:0006799">
    <property type="term" value="P:polyphosphate biosynthetic process"/>
    <property type="evidence" value="ECO:0007669"/>
    <property type="project" value="UniProtKB-UniRule"/>
</dbReference>
<dbReference type="SUPFAM" id="SSF143724">
    <property type="entry name" value="PHP14-like"/>
    <property type="match status" value="1"/>
</dbReference>
<comment type="catalytic activity">
    <reaction evidence="6 7">
        <text>[phosphate](n) + ATP = [phosphate](n+1) + ADP</text>
        <dbReference type="Rhea" id="RHEA:19573"/>
        <dbReference type="Rhea" id="RHEA-COMP:9859"/>
        <dbReference type="Rhea" id="RHEA-COMP:14280"/>
        <dbReference type="ChEBI" id="CHEBI:16838"/>
        <dbReference type="ChEBI" id="CHEBI:30616"/>
        <dbReference type="ChEBI" id="CHEBI:456216"/>
        <dbReference type="EC" id="2.7.4.1"/>
    </reaction>
</comment>
<dbReference type="Pfam" id="PF02503">
    <property type="entry name" value="PP_kinase"/>
    <property type="match status" value="1"/>
</dbReference>
<dbReference type="InterPro" id="IPR036830">
    <property type="entry name" value="PP_kinase_middle_dom_sf"/>
</dbReference>
<evidence type="ECO:0000256" key="4">
    <source>
        <dbReference type="ARBA" id="ARBA00022777"/>
    </source>
</evidence>
<dbReference type="PANTHER" id="PTHR30218">
    <property type="entry name" value="POLYPHOSPHATE KINASE"/>
    <property type="match status" value="1"/>
</dbReference>
<evidence type="ECO:0000313" key="13">
    <source>
        <dbReference type="EMBL" id="RNL18868.1"/>
    </source>
</evidence>
<feature type="compositionally biased region" description="Low complexity" evidence="8">
    <location>
        <begin position="908"/>
        <end position="924"/>
    </location>
</feature>
<dbReference type="EMBL" id="QICB01000007">
    <property type="protein sequence ID" value="RNL18868.1"/>
    <property type="molecule type" value="Genomic_DNA"/>
</dbReference>
<dbReference type="InterPro" id="IPR025200">
    <property type="entry name" value="PPK_C_dom2"/>
</dbReference>
<dbReference type="SUPFAM" id="SSF56024">
    <property type="entry name" value="Phospholipase D/nuclease"/>
    <property type="match status" value="2"/>
</dbReference>
<dbReference type="HAMAP" id="MF_00347">
    <property type="entry name" value="Polyphosphate_kinase"/>
    <property type="match status" value="1"/>
</dbReference>
<accession>A0A3N0ADN9</accession>
<dbReference type="SUPFAM" id="SSF140356">
    <property type="entry name" value="PPK N-terminal domain-like"/>
    <property type="match status" value="1"/>
</dbReference>
<dbReference type="CDD" id="cd09166">
    <property type="entry name" value="PLDc_PPK1_C1_unchar"/>
    <property type="match status" value="1"/>
</dbReference>
<name>A0A3N0ADN9_9ACTN</name>
<sequence>MADNEIVKTDKAPYEGRVGSEVKDTKAVKAKGRPKTKSYMQNRELSWLSFNERVLDQSIDPNVPLLERMKFIAIWRSNLQEFFMVRVGSLLDLELAKETVYDSKTGMTPAEQLEAVYAHVRELTPQVSEDFRTVRHQLEAQGIHQLYPDELTPKQHDQLMQYLKANVMPLVSPQIVNATHPFPHLENGALYIAVRLDDLPEEPAKMSKDRRKAYRAKAAEDVVMGIIPMPLNCPRTIKLDSEGDGYSFILLEHALEMVADKIFSMYPVKHANVIQVTRNADLDTYEESDEYDEDFRSHMKRILKKRSRLAPVRLESERPLSTVTERFLAKRLGLKRNQIYTVGLPLDMGYAFALPGMVGKELAGPFVDEPASPQWPAELVRGRSIIDQVLKKDVMLSYPYETMDAFVHLLQEAAVDPDVLSIKITLYRLASQSRLAEALITAAENGKEVTALFELRARFDESNNIEWSQRFEQAGCNIIYGFRDYKVHSKICAITRRSDKGLQFITQLGTGNYNEKTAKLYTDLSMITADPEIGQDAAMFFRSMQLESATDTYQTLLVAPLMIKQGLCVMVDREIEKAKAGLPAEIMMKTNSVTDKDVIEKLAEASRAGVKITMLVRGISCLVPGVPGETDNIRVVSVVGRLLEHSRIYMFGAGDDKKIYLSSADLMTRNLDKRVEIAWPVNDPDLRAKVLGYFETMLSDTAKLRELKPDGTYTELGRFVPKDAAGKPLARPFDAQDYLIKEAYVAAENAPRAAGPNLVMHGSLSTQIEALVEEAQDDLVYEAKPERKGHAIDLEMDAEPVRYEGKAAAGEGASAEDAGAEAAGPVEKIPGAADAEEGGAADAPAEEAAREERVPAHAAPCDAEPVVRASALAGESAGAHAKKDDSEPQAVRAEACADGLDDQAASELAIDQAEAAAEPAVALADSRESEVPAVSPEAEPAATDESDSAASAKADEAEPAEKPAEPAASEAAPVQEAAQPSAAQAYATVPMPAANPSSAEPRASEPLNASVAASQSEYAAARREPLGAPADDLPDHKAPGRPIEMPKKKGFFARLFGR</sequence>
<dbReference type="Pfam" id="PF13089">
    <property type="entry name" value="PP_kinase_N"/>
    <property type="match status" value="1"/>
</dbReference>
<dbReference type="InterPro" id="IPR036832">
    <property type="entry name" value="PPK_N_dom_sf"/>
</dbReference>
<feature type="domain" description="Polyphosphate kinase C-terminal" evidence="11">
    <location>
        <begin position="556"/>
        <end position="716"/>
    </location>
</feature>
<dbReference type="Gene3D" id="3.30.1840.10">
    <property type="entry name" value="Polyphosphate kinase middle domain"/>
    <property type="match status" value="1"/>
</dbReference>
<dbReference type="Gene3D" id="3.30.870.10">
    <property type="entry name" value="Endonuclease Chain A"/>
    <property type="match status" value="2"/>
</dbReference>
<keyword evidence="5 6" id="KW-0067">ATP-binding</keyword>
<feature type="binding site" evidence="6">
    <location>
        <position position="617"/>
    </location>
    <ligand>
        <name>ATP</name>
        <dbReference type="ChEBI" id="CHEBI:30616"/>
    </ligand>
</feature>
<evidence type="ECO:0000259" key="12">
    <source>
        <dbReference type="Pfam" id="PF17941"/>
    </source>
</evidence>
<keyword evidence="4 6" id="KW-0418">Kinase</keyword>
<evidence type="ECO:0000256" key="2">
    <source>
        <dbReference type="ARBA" id="ARBA00022679"/>
    </source>
</evidence>
<dbReference type="InterPro" id="IPR025198">
    <property type="entry name" value="PPK_N_dom"/>
</dbReference>
<feature type="binding site" evidence="6">
    <location>
        <position position="428"/>
    </location>
    <ligand>
        <name>Mg(2+)</name>
        <dbReference type="ChEBI" id="CHEBI:18420"/>
    </ligand>
</feature>
<feature type="binding site" evidence="6">
    <location>
        <position position="78"/>
    </location>
    <ligand>
        <name>ATP</name>
        <dbReference type="ChEBI" id="CHEBI:30616"/>
    </ligand>
</feature>
<evidence type="ECO:0000259" key="9">
    <source>
        <dbReference type="Pfam" id="PF02503"/>
    </source>
</evidence>
<dbReference type="AlphaFoldDB" id="A0A3N0ADN9"/>
<comment type="similarity">
    <text evidence="6 7">Belongs to the polyphosphate kinase 1 (PPK1) family.</text>
</comment>
<dbReference type="CDD" id="cd09169">
    <property type="entry name" value="PLDc_PPK1_C2_unchar"/>
    <property type="match status" value="1"/>
</dbReference>
<dbReference type="NCBIfam" id="NF003921">
    <property type="entry name" value="PRK05443.2-2"/>
    <property type="match status" value="1"/>
</dbReference>
<evidence type="ECO:0000256" key="8">
    <source>
        <dbReference type="SAM" id="MobiDB-lite"/>
    </source>
</evidence>
<evidence type="ECO:0000256" key="5">
    <source>
        <dbReference type="ARBA" id="ARBA00022840"/>
    </source>
</evidence>
<dbReference type="OrthoDB" id="9761456at2"/>
<proteinExistence type="inferred from homology"/>
<feature type="domain" description="Polyphosphate kinase N-terminal" evidence="10">
    <location>
        <begin position="41"/>
        <end position="145"/>
    </location>
</feature>
<feature type="binding site" evidence="6">
    <location>
        <position position="645"/>
    </location>
    <ligand>
        <name>ATP</name>
        <dbReference type="ChEBI" id="CHEBI:30616"/>
    </ligand>
</feature>
<protein>
    <recommendedName>
        <fullName evidence="6 7">Polyphosphate kinase</fullName>
        <ecNumber evidence="6 7">2.7.4.1</ecNumber>
    </recommendedName>
    <alternativeName>
        <fullName evidence="6">ATP-polyphosphate phosphotransferase</fullName>
    </alternativeName>
    <alternativeName>
        <fullName evidence="6">Polyphosphoric acid kinase</fullName>
    </alternativeName>
</protein>
<evidence type="ECO:0000256" key="1">
    <source>
        <dbReference type="ARBA" id="ARBA00022553"/>
    </source>
</evidence>
<keyword evidence="1 6" id="KW-0597">Phosphoprotein</keyword>
<dbReference type="Pfam" id="PF13090">
    <property type="entry name" value="PP_kinase_C"/>
    <property type="match status" value="1"/>
</dbReference>
<feature type="region of interest" description="Disordered" evidence="8">
    <location>
        <begin position="833"/>
        <end position="860"/>
    </location>
</feature>
<dbReference type="GO" id="GO:0005524">
    <property type="term" value="F:ATP binding"/>
    <property type="evidence" value="ECO:0007669"/>
    <property type="project" value="UniProtKB-KW"/>
</dbReference>
<feature type="domain" description="Polyphosphate kinase middle" evidence="9">
    <location>
        <begin position="154"/>
        <end position="353"/>
    </location>
</feature>
<dbReference type="RefSeq" id="WP_123198611.1">
    <property type="nucleotide sequence ID" value="NZ_QICB01000007.1"/>
</dbReference>
<feature type="region of interest" description="Disordered" evidence="8">
    <location>
        <begin position="908"/>
        <end position="1046"/>
    </location>
</feature>
<keyword evidence="3 6" id="KW-0547">Nucleotide-binding</keyword>
<dbReference type="InterPro" id="IPR041108">
    <property type="entry name" value="PP_kinase_C_1"/>
</dbReference>
<dbReference type="PANTHER" id="PTHR30218:SF0">
    <property type="entry name" value="POLYPHOSPHATE KINASE"/>
    <property type="match status" value="1"/>
</dbReference>